<sequence>MEGYQIPSCRYSHGSSEPFYQYRVSANINENISAWSKRNVDVESIDVAGFPAAKFTLRGTQADCVVAVDVAENQSIEVQYTQTGLRSPELCPKSLQAAEMVMATLQTGK</sequence>
<proteinExistence type="predicted"/>
<dbReference type="Proteomes" id="UP001206128">
    <property type="component" value="Unassembled WGS sequence"/>
</dbReference>
<reference evidence="1" key="1">
    <citation type="submission" date="2022-06" db="EMBL/GenBank/DDBJ databases">
        <title>Genomic Encyclopedia of Archaeal and Bacterial Type Strains, Phase II (KMG-II): from individual species to whole genera.</title>
        <authorList>
            <person name="Goeker M."/>
        </authorList>
    </citation>
    <scope>NUCLEOTIDE SEQUENCE</scope>
    <source>
        <strain evidence="1">DSM 43935</strain>
    </source>
</reference>
<dbReference type="Pfam" id="PF12079">
    <property type="entry name" value="DUF3558"/>
    <property type="match status" value="1"/>
</dbReference>
<keyword evidence="2" id="KW-1185">Reference proteome</keyword>
<evidence type="ECO:0000313" key="2">
    <source>
        <dbReference type="Proteomes" id="UP001206128"/>
    </source>
</evidence>
<evidence type="ECO:0008006" key="3">
    <source>
        <dbReference type="Google" id="ProtNLM"/>
    </source>
</evidence>
<protein>
    <recommendedName>
        <fullName evidence="3">DUF3558 domain-containing protein</fullName>
    </recommendedName>
</protein>
<accession>A0AAE3GF30</accession>
<evidence type="ECO:0000313" key="1">
    <source>
        <dbReference type="EMBL" id="MCP2166179.1"/>
    </source>
</evidence>
<dbReference type="AlphaFoldDB" id="A0AAE3GF30"/>
<gene>
    <name evidence="1" type="ORF">LX83_003038</name>
</gene>
<comment type="caution">
    <text evidence="1">The sequence shown here is derived from an EMBL/GenBank/DDBJ whole genome shotgun (WGS) entry which is preliminary data.</text>
</comment>
<dbReference type="EMBL" id="JAMTCK010000006">
    <property type="protein sequence ID" value="MCP2166179.1"/>
    <property type="molecule type" value="Genomic_DNA"/>
</dbReference>
<name>A0AAE3GF30_9PSEU</name>
<organism evidence="1 2">
    <name type="scientific">Goodfellowiella coeruleoviolacea</name>
    <dbReference type="NCBI Taxonomy" id="334858"/>
    <lineage>
        <taxon>Bacteria</taxon>
        <taxon>Bacillati</taxon>
        <taxon>Actinomycetota</taxon>
        <taxon>Actinomycetes</taxon>
        <taxon>Pseudonocardiales</taxon>
        <taxon>Pseudonocardiaceae</taxon>
        <taxon>Goodfellowiella</taxon>
    </lineage>
</organism>
<dbReference type="InterPro" id="IPR024520">
    <property type="entry name" value="DUF3558"/>
</dbReference>